<dbReference type="InterPro" id="IPR051246">
    <property type="entry name" value="WDR48"/>
</dbReference>
<dbReference type="PROSITE" id="PS50082">
    <property type="entry name" value="WD_REPEATS_2"/>
    <property type="match status" value="2"/>
</dbReference>
<dbReference type="VEuPathDB" id="AmoebaDB:FDP41_001906"/>
<evidence type="ECO:0000256" key="1">
    <source>
        <dbReference type="ARBA" id="ARBA00006917"/>
    </source>
</evidence>
<dbReference type="PROSITE" id="PS00678">
    <property type="entry name" value="WD_REPEATS_1"/>
    <property type="match status" value="1"/>
</dbReference>
<dbReference type="VEuPathDB" id="AmoebaDB:NfTy_033010"/>
<accession>A0A6A5BUC6</accession>
<gene>
    <name evidence="6" type="ORF">FDP41_001906</name>
</gene>
<dbReference type="Gene3D" id="2.130.10.10">
    <property type="entry name" value="YVTN repeat-like/Quinoprotein amine dehydrogenase"/>
    <property type="match status" value="2"/>
</dbReference>
<reference evidence="6 7" key="1">
    <citation type="journal article" date="2019" name="Sci. Rep.">
        <title>Nanopore sequencing improves the draft genome of the human pathogenic amoeba Naegleria fowleri.</title>
        <authorList>
            <person name="Liechti N."/>
            <person name="Schurch N."/>
            <person name="Bruggmann R."/>
            <person name="Wittwer M."/>
        </authorList>
    </citation>
    <scope>NUCLEOTIDE SEQUENCE [LARGE SCALE GENOMIC DNA]</scope>
    <source>
        <strain evidence="6 7">ATCC 30894</strain>
    </source>
</reference>
<feature type="compositionally biased region" description="Low complexity" evidence="5">
    <location>
        <begin position="696"/>
        <end position="727"/>
    </location>
</feature>
<dbReference type="PANTHER" id="PTHR19862:SF14">
    <property type="entry name" value="WD REPEAT-CONTAINING PROTEIN 48"/>
    <property type="match status" value="1"/>
</dbReference>
<dbReference type="PRINTS" id="PR00320">
    <property type="entry name" value="GPROTEINBRPT"/>
</dbReference>
<feature type="region of interest" description="Disordered" evidence="5">
    <location>
        <begin position="692"/>
        <end position="727"/>
    </location>
</feature>
<evidence type="ECO:0000313" key="6">
    <source>
        <dbReference type="EMBL" id="KAF0978836.1"/>
    </source>
</evidence>
<evidence type="ECO:0000256" key="5">
    <source>
        <dbReference type="SAM" id="MobiDB-lite"/>
    </source>
</evidence>
<dbReference type="EMBL" id="VFQX01000028">
    <property type="protein sequence ID" value="KAF0978836.1"/>
    <property type="molecule type" value="Genomic_DNA"/>
</dbReference>
<keyword evidence="3" id="KW-0677">Repeat</keyword>
<dbReference type="GO" id="GO:0000724">
    <property type="term" value="P:double-strand break repair via homologous recombination"/>
    <property type="evidence" value="ECO:0007669"/>
    <property type="project" value="TreeGrafter"/>
</dbReference>
<dbReference type="Pfam" id="PF11816">
    <property type="entry name" value="DUF3337"/>
    <property type="match status" value="1"/>
</dbReference>
<dbReference type="RefSeq" id="XP_044563549.1">
    <property type="nucleotide sequence ID" value="XM_044705042.1"/>
</dbReference>
<dbReference type="InterPro" id="IPR021772">
    <property type="entry name" value="WDR48/Bun107"/>
</dbReference>
<evidence type="ECO:0000313" key="7">
    <source>
        <dbReference type="Proteomes" id="UP000444721"/>
    </source>
</evidence>
<protein>
    <submittedName>
        <fullName evidence="6">Uncharacterized protein</fullName>
    </submittedName>
</protein>
<dbReference type="InterPro" id="IPR001680">
    <property type="entry name" value="WD40_rpt"/>
</dbReference>
<dbReference type="OrthoDB" id="2421129at2759"/>
<dbReference type="PROSITE" id="PS50294">
    <property type="entry name" value="WD_REPEATS_REGION"/>
    <property type="match status" value="2"/>
</dbReference>
<keyword evidence="7" id="KW-1185">Reference proteome</keyword>
<sequence>MQQREPSVSYLLPYPNHKIKAHRFGINKLLYLEREGSASTTSCTENTHQYQPQDQQHYLFSGGRDGTIKCWALYASQQQQQQHQLQSQHTSQEYAMSPTKTSSGFLHQYHSPHQFMFSLEEHVDWVSDMILLPDKRHLISCSHDNTIMLWDVDINNPQHCLTYRTHTDYVTCVASPYTLLGEASTCSLFCSGGLDSSVFLWDAERLVSIRKYFASLNNQASPNMQDNSPSMKTIQQYDIQSLQSYYPPQLSPQPKHSIYALAMSTCSANHNSSVIDQHVMVAAGSTDQMVRLYDFRTSTKIGKLRGHKDNIRCVLLSVDGKKCFTGSTDGTVKCWDLKTQRCLQTYSFSNPKTSTPSSVWTLEFDPQDPDQNTIIVGTREGLVYHLDTKYRKSCTIANLHSINPHYDNRNSVLSTLIIPSRNNKVNSTLWVGALDSNLYEFEYGRIVENVNNNSKDIFSQDGVTVMASTPKSASSSFSHMDFSSPVTASNLVENPTTPKTPSSRSRASSFLVQRRAFSVNAGISHYMPRSKIPGCPGIIEHFILNCRKRVLVKDNSGRISLWDITSGKMIEDFGNSHSSMVDEGKDLFEILCADFSKEMISVRNWFTVEKKLGSLEIVLTPNECFNAENYAYESGFLDCEEEDKVNYGVMIIQALFRRWREKRIELLSARQQARQNIEHDTNDETMMHYDAHAPLSSDDSSQQPPSSSTAVEFQQQQSQQHSESINQRAERKFDLPENTAVIIHFEKTCSDKSPFKKQIRHFDGEESEGFPIPQWVVDITNGVPPNVNPQSHKLSFYLEPAPDEPFLKPLQPNSAKSLAHRILRIYKVALHVVNKLNIELPTFGELEEIKRKYYEYKRKEHELNPDQVPLVTRESDEAFDESLILPLNIDPNQRCKPEDFIEVFCQGHRMKNRWNLAIANAFFRPKNVSYITLHYRQRYLIPPSVRQ</sequence>
<dbReference type="InterPro" id="IPR020472">
    <property type="entry name" value="WD40_PAC1"/>
</dbReference>
<proteinExistence type="inferred from homology"/>
<dbReference type="InterPro" id="IPR015943">
    <property type="entry name" value="WD40/YVTN_repeat-like_dom_sf"/>
</dbReference>
<evidence type="ECO:0000256" key="4">
    <source>
        <dbReference type="PROSITE-ProRule" id="PRU00221"/>
    </source>
</evidence>
<dbReference type="GO" id="GO:0043130">
    <property type="term" value="F:ubiquitin binding"/>
    <property type="evidence" value="ECO:0007669"/>
    <property type="project" value="TreeGrafter"/>
</dbReference>
<dbReference type="InterPro" id="IPR019775">
    <property type="entry name" value="WD40_repeat_CS"/>
</dbReference>
<dbReference type="SUPFAM" id="SSF50978">
    <property type="entry name" value="WD40 repeat-like"/>
    <property type="match status" value="1"/>
</dbReference>
<feature type="repeat" description="WD" evidence="4">
    <location>
        <begin position="119"/>
        <end position="153"/>
    </location>
</feature>
<dbReference type="VEuPathDB" id="AmoebaDB:NF0009390"/>
<dbReference type="GeneID" id="68109124"/>
<organism evidence="6 7">
    <name type="scientific">Naegleria fowleri</name>
    <name type="common">Brain eating amoeba</name>
    <dbReference type="NCBI Taxonomy" id="5763"/>
    <lineage>
        <taxon>Eukaryota</taxon>
        <taxon>Discoba</taxon>
        <taxon>Heterolobosea</taxon>
        <taxon>Tetramitia</taxon>
        <taxon>Eutetramitia</taxon>
        <taxon>Vahlkampfiidae</taxon>
        <taxon>Naegleria</taxon>
    </lineage>
</organism>
<dbReference type="Proteomes" id="UP000444721">
    <property type="component" value="Unassembled WGS sequence"/>
</dbReference>
<evidence type="ECO:0000256" key="3">
    <source>
        <dbReference type="ARBA" id="ARBA00022737"/>
    </source>
</evidence>
<name>A0A6A5BUC6_NAEFO</name>
<feature type="repeat" description="WD" evidence="4">
    <location>
        <begin position="304"/>
        <end position="345"/>
    </location>
</feature>
<dbReference type="Pfam" id="PF00400">
    <property type="entry name" value="WD40"/>
    <property type="match status" value="4"/>
</dbReference>
<evidence type="ECO:0000256" key="2">
    <source>
        <dbReference type="ARBA" id="ARBA00022574"/>
    </source>
</evidence>
<dbReference type="OMA" id="MISVRNW"/>
<dbReference type="PANTHER" id="PTHR19862">
    <property type="entry name" value="WD REPEAT-CONTAINING PROTEIN 48"/>
    <property type="match status" value="1"/>
</dbReference>
<dbReference type="SMART" id="SM00320">
    <property type="entry name" value="WD40"/>
    <property type="match status" value="6"/>
</dbReference>
<comment type="caution">
    <text evidence="6">The sequence shown here is derived from an EMBL/GenBank/DDBJ whole genome shotgun (WGS) entry which is preliminary data.</text>
</comment>
<dbReference type="InterPro" id="IPR036322">
    <property type="entry name" value="WD40_repeat_dom_sf"/>
</dbReference>
<keyword evidence="2 4" id="KW-0853">WD repeat</keyword>
<comment type="similarity">
    <text evidence="1">Belongs to the WD repeat WDR48 family.</text>
</comment>
<dbReference type="AlphaFoldDB" id="A0A6A5BUC6"/>